<evidence type="ECO:0000313" key="2">
    <source>
        <dbReference type="EMBL" id="MDW9255415.1"/>
    </source>
</evidence>
<dbReference type="KEGG" id="btha:DR62_258"/>
<accession>A0AAW9CWX0</accession>
<proteinExistence type="predicted"/>
<evidence type="ECO:0000256" key="1">
    <source>
        <dbReference type="SAM" id="MobiDB-lite"/>
    </source>
</evidence>
<evidence type="ECO:0000313" key="3">
    <source>
        <dbReference type="Proteomes" id="UP001272137"/>
    </source>
</evidence>
<protein>
    <submittedName>
        <fullName evidence="2">Uncharacterized protein</fullName>
    </submittedName>
</protein>
<dbReference type="EMBL" id="QXCT01000002">
    <property type="protein sequence ID" value="MDW9255415.1"/>
    <property type="molecule type" value="Genomic_DNA"/>
</dbReference>
<name>A0AAW9CWX0_BURTH</name>
<dbReference type="RefSeq" id="WP_009904358.1">
    <property type="nucleotide sequence ID" value="NZ_CP008914.2"/>
</dbReference>
<feature type="region of interest" description="Disordered" evidence="1">
    <location>
        <begin position="68"/>
        <end position="90"/>
    </location>
</feature>
<feature type="compositionally biased region" description="Basic residues" evidence="1">
    <location>
        <begin position="81"/>
        <end position="90"/>
    </location>
</feature>
<reference evidence="2" key="1">
    <citation type="submission" date="2018-08" db="EMBL/GenBank/DDBJ databases">
        <title>Identification of Burkholderia cepacia strains that express a Burkholderia pseudomallei-like capsular polysaccharide.</title>
        <authorList>
            <person name="Burtnick M.N."/>
            <person name="Vongsouvath M."/>
            <person name="Newton P."/>
            <person name="Wuthiekanun V."/>
            <person name="Limmathurotsakul D."/>
            <person name="Brett P.J."/>
            <person name="Chantratita N."/>
            <person name="Dance D.A."/>
        </authorList>
    </citation>
    <scope>NUCLEOTIDE SEQUENCE</scope>
    <source>
        <strain evidence="2">SBXCC001</strain>
    </source>
</reference>
<dbReference type="AlphaFoldDB" id="A0AAW9CWX0"/>
<comment type="caution">
    <text evidence="2">The sequence shown here is derived from an EMBL/GenBank/DDBJ whole genome shotgun (WGS) entry which is preliminary data.</text>
</comment>
<sequence length="90" mass="10382">MLNGIKRFAHRLGIVHRNNSTDRAPAAPSTFAGEFDSGSTWHGDHWQNLLASPLDARHYVMEDWAQPVMPARDEQADASPPKRRRRWYEQ</sequence>
<organism evidence="2 3">
    <name type="scientific">Burkholderia thailandensis</name>
    <dbReference type="NCBI Taxonomy" id="57975"/>
    <lineage>
        <taxon>Bacteria</taxon>
        <taxon>Pseudomonadati</taxon>
        <taxon>Pseudomonadota</taxon>
        <taxon>Betaproteobacteria</taxon>
        <taxon>Burkholderiales</taxon>
        <taxon>Burkholderiaceae</taxon>
        <taxon>Burkholderia</taxon>
        <taxon>pseudomallei group</taxon>
    </lineage>
</organism>
<dbReference type="Proteomes" id="UP001272137">
    <property type="component" value="Unassembled WGS sequence"/>
</dbReference>
<gene>
    <name evidence="2" type="ORF">C7S16_1685</name>
</gene>